<dbReference type="SUPFAM" id="SSF52777">
    <property type="entry name" value="CoA-dependent acyltransferases"/>
    <property type="match status" value="1"/>
</dbReference>
<name>A0A401UZU5_9CELL</name>
<reference evidence="2 3" key="1">
    <citation type="submission" date="2018-11" db="EMBL/GenBank/DDBJ databases">
        <title>Draft genome sequence of Cellulomonas takizawaensis strain TKZ-21.</title>
        <authorList>
            <person name="Yamamura H."/>
            <person name="Hayashi T."/>
            <person name="Hamada M."/>
            <person name="Serisawa Y."/>
            <person name="Matsuyama K."/>
            <person name="Nakagawa Y."/>
            <person name="Otoguro M."/>
            <person name="Yanagida F."/>
            <person name="Hayakawa M."/>
        </authorList>
    </citation>
    <scope>NUCLEOTIDE SEQUENCE [LARGE SCALE GENOMIC DNA]</scope>
    <source>
        <strain evidence="2 3">TKZ-21</strain>
    </source>
</reference>
<protein>
    <recommendedName>
        <fullName evidence="1">O-acyltransferase WSD1 C-terminal domain-containing protein</fullName>
    </recommendedName>
</protein>
<keyword evidence="3" id="KW-1185">Reference proteome</keyword>
<organism evidence="2 3">
    <name type="scientific">Cellulomonas algicola</name>
    <dbReference type="NCBI Taxonomy" id="2071633"/>
    <lineage>
        <taxon>Bacteria</taxon>
        <taxon>Bacillati</taxon>
        <taxon>Actinomycetota</taxon>
        <taxon>Actinomycetes</taxon>
        <taxon>Micrococcales</taxon>
        <taxon>Cellulomonadaceae</taxon>
        <taxon>Cellulomonas</taxon>
    </lineage>
</organism>
<dbReference type="Pfam" id="PF06974">
    <property type="entry name" value="WS_DGAT_C"/>
    <property type="match status" value="1"/>
</dbReference>
<dbReference type="AlphaFoldDB" id="A0A401UZU5"/>
<dbReference type="Proteomes" id="UP000288246">
    <property type="component" value="Unassembled WGS sequence"/>
</dbReference>
<evidence type="ECO:0000313" key="2">
    <source>
        <dbReference type="EMBL" id="GCD20217.1"/>
    </source>
</evidence>
<gene>
    <name evidence="2" type="ORF">CTKZ_17790</name>
</gene>
<feature type="domain" description="O-acyltransferase WSD1 C-terminal" evidence="1">
    <location>
        <begin position="61"/>
        <end position="202"/>
    </location>
</feature>
<dbReference type="RefSeq" id="WP_124342728.1">
    <property type="nucleotide sequence ID" value="NZ_BHYL01000125.1"/>
</dbReference>
<evidence type="ECO:0000313" key="3">
    <source>
        <dbReference type="Proteomes" id="UP000288246"/>
    </source>
</evidence>
<dbReference type="OrthoDB" id="9810950at2"/>
<dbReference type="InterPro" id="IPR009721">
    <property type="entry name" value="O-acyltransferase_WSD1_C"/>
</dbReference>
<accession>A0A401UZU5</accession>
<sequence length="211" mass="22019">MPVSVDAAAVRAGARTCEATVNDALLWAWARAYHRADLARGGPGEQVALSVPATLPGTPFGNHLGTLRVAVPADLLGDPADGLARLAARTRSAKRRLRPWAWPLAPFGARLVAGLGLLPWFLCRQRLISTVVTHAPGPPGPVRLVGVPLVATVPLVPLVGNVTTCVAALSISGRLDAAVLCAPESADLVQTLADDLRDGLRQVADLARRLP</sequence>
<dbReference type="EMBL" id="BHYL01000125">
    <property type="protein sequence ID" value="GCD20217.1"/>
    <property type="molecule type" value="Genomic_DNA"/>
</dbReference>
<comment type="caution">
    <text evidence="2">The sequence shown here is derived from an EMBL/GenBank/DDBJ whole genome shotgun (WGS) entry which is preliminary data.</text>
</comment>
<evidence type="ECO:0000259" key="1">
    <source>
        <dbReference type="Pfam" id="PF06974"/>
    </source>
</evidence>
<proteinExistence type="predicted"/>